<dbReference type="RefSeq" id="WP_229742087.1">
    <property type="nucleotide sequence ID" value="NZ_BMGC01000002.1"/>
</dbReference>
<dbReference type="CDD" id="cd04301">
    <property type="entry name" value="NAT_SF"/>
    <property type="match status" value="1"/>
</dbReference>
<dbReference type="Gene3D" id="3.40.630.30">
    <property type="match status" value="1"/>
</dbReference>
<reference evidence="2" key="1">
    <citation type="journal article" date="2014" name="Int. J. Syst. Evol. Microbiol.">
        <title>Complete genome sequence of Corynebacterium casei LMG S-19264T (=DSM 44701T), isolated from a smear-ripened cheese.</title>
        <authorList>
            <consortium name="US DOE Joint Genome Institute (JGI-PGF)"/>
            <person name="Walter F."/>
            <person name="Albersmeier A."/>
            <person name="Kalinowski J."/>
            <person name="Ruckert C."/>
        </authorList>
    </citation>
    <scope>NUCLEOTIDE SEQUENCE</scope>
    <source>
        <strain evidence="2">CGMCC 1.12827</strain>
    </source>
</reference>
<comment type="caution">
    <text evidence="2">The sequence shown here is derived from an EMBL/GenBank/DDBJ whole genome shotgun (WGS) entry which is preliminary data.</text>
</comment>
<gene>
    <name evidence="2" type="ORF">GCM10011489_03750</name>
</gene>
<dbReference type="AlphaFoldDB" id="A0A916SUQ9"/>
<evidence type="ECO:0000259" key="1">
    <source>
        <dbReference type="PROSITE" id="PS51186"/>
    </source>
</evidence>
<protein>
    <recommendedName>
        <fullName evidence="1">N-acetyltransferase domain-containing protein</fullName>
    </recommendedName>
</protein>
<dbReference type="PROSITE" id="PS51186">
    <property type="entry name" value="GNAT"/>
    <property type="match status" value="1"/>
</dbReference>
<keyword evidence="3" id="KW-1185">Reference proteome</keyword>
<dbReference type="Proteomes" id="UP000621454">
    <property type="component" value="Unassembled WGS sequence"/>
</dbReference>
<evidence type="ECO:0000313" key="3">
    <source>
        <dbReference type="Proteomes" id="UP000621454"/>
    </source>
</evidence>
<reference evidence="2" key="2">
    <citation type="submission" date="2020-09" db="EMBL/GenBank/DDBJ databases">
        <authorList>
            <person name="Sun Q."/>
            <person name="Zhou Y."/>
        </authorList>
    </citation>
    <scope>NUCLEOTIDE SEQUENCE</scope>
    <source>
        <strain evidence="2">CGMCC 1.12827</strain>
    </source>
</reference>
<evidence type="ECO:0000313" key="2">
    <source>
        <dbReference type="EMBL" id="GGB18901.1"/>
    </source>
</evidence>
<dbReference type="InterPro" id="IPR016181">
    <property type="entry name" value="Acyl_CoA_acyltransferase"/>
</dbReference>
<proteinExistence type="predicted"/>
<sequence>MSSELTSSDLAEIRHLCDLAFDGDFDDNDFDHALGGTHALAYVDERLVGHASVVPRSMVLGRSDARCGYVEAVATAPDHRRQGIGSSLMEVVEEAIVDDARFGALAASEAGRPLYIGRGWSQWRGQLYAFTPEGRVRTPSDEGSVFVFGEGLDLDAELTCDQRSGDLW</sequence>
<dbReference type="Pfam" id="PF13527">
    <property type="entry name" value="Acetyltransf_9"/>
    <property type="match status" value="1"/>
</dbReference>
<dbReference type="SUPFAM" id="SSF55729">
    <property type="entry name" value="Acyl-CoA N-acyltransferases (Nat)"/>
    <property type="match status" value="1"/>
</dbReference>
<accession>A0A916SUQ9</accession>
<organism evidence="2 3">
    <name type="scientific">Gordonia jinhuaensis</name>
    <dbReference type="NCBI Taxonomy" id="1517702"/>
    <lineage>
        <taxon>Bacteria</taxon>
        <taxon>Bacillati</taxon>
        <taxon>Actinomycetota</taxon>
        <taxon>Actinomycetes</taxon>
        <taxon>Mycobacteriales</taxon>
        <taxon>Gordoniaceae</taxon>
        <taxon>Gordonia</taxon>
    </lineage>
</organism>
<name>A0A916SUQ9_9ACTN</name>
<dbReference type="EMBL" id="BMGC01000002">
    <property type="protein sequence ID" value="GGB18901.1"/>
    <property type="molecule type" value="Genomic_DNA"/>
</dbReference>
<dbReference type="GO" id="GO:0016747">
    <property type="term" value="F:acyltransferase activity, transferring groups other than amino-acyl groups"/>
    <property type="evidence" value="ECO:0007669"/>
    <property type="project" value="InterPro"/>
</dbReference>
<dbReference type="InterPro" id="IPR000182">
    <property type="entry name" value="GNAT_dom"/>
</dbReference>
<feature type="domain" description="N-acetyltransferase" evidence="1">
    <location>
        <begin position="1"/>
        <end position="155"/>
    </location>
</feature>